<dbReference type="InterPro" id="IPR030390">
    <property type="entry name" value="MeTrfase_TrmA_AS"/>
</dbReference>
<dbReference type="AlphaFoldDB" id="A0AAV4FW01"/>
<evidence type="ECO:0000256" key="7">
    <source>
        <dbReference type="PROSITE-ProRule" id="PRU10015"/>
    </source>
</evidence>
<feature type="binding site" evidence="6">
    <location>
        <position position="329"/>
    </location>
    <ligand>
        <name>S-adenosyl-L-methionine</name>
        <dbReference type="ChEBI" id="CHEBI:59789"/>
    </ligand>
</feature>
<dbReference type="InterPro" id="IPR002792">
    <property type="entry name" value="TRAM_dom"/>
</dbReference>
<gene>
    <name evidence="9" type="ORF">ElyMa_002240700</name>
</gene>
<dbReference type="PANTHER" id="PTHR11061:SF30">
    <property type="entry name" value="TRNA (URACIL(54)-C(5))-METHYLTRANSFERASE"/>
    <property type="match status" value="1"/>
</dbReference>
<dbReference type="GO" id="GO:0030697">
    <property type="term" value="F:tRNA (uracil(54)-C5)-methyltransferase activity, S-adenosyl methionine-dependent"/>
    <property type="evidence" value="ECO:0007669"/>
    <property type="project" value="UniProtKB-EC"/>
</dbReference>
<comment type="similarity">
    <text evidence="6">Belongs to the class I-like SAM-binding methyltransferase superfamily. RNA M5U methyltransferase family.</text>
</comment>
<evidence type="ECO:0000256" key="3">
    <source>
        <dbReference type="ARBA" id="ARBA00022691"/>
    </source>
</evidence>
<organism evidence="9 10">
    <name type="scientific">Elysia marginata</name>
    <dbReference type="NCBI Taxonomy" id="1093978"/>
    <lineage>
        <taxon>Eukaryota</taxon>
        <taxon>Metazoa</taxon>
        <taxon>Spiralia</taxon>
        <taxon>Lophotrochozoa</taxon>
        <taxon>Mollusca</taxon>
        <taxon>Gastropoda</taxon>
        <taxon>Heterobranchia</taxon>
        <taxon>Euthyneura</taxon>
        <taxon>Panpulmonata</taxon>
        <taxon>Sacoglossa</taxon>
        <taxon>Placobranchoidea</taxon>
        <taxon>Plakobranchidae</taxon>
        <taxon>Elysia</taxon>
    </lineage>
</organism>
<accession>A0AAV4FW01</accession>
<dbReference type="GO" id="GO:0070475">
    <property type="term" value="P:rRNA base methylation"/>
    <property type="evidence" value="ECO:0007669"/>
    <property type="project" value="TreeGrafter"/>
</dbReference>
<dbReference type="CDD" id="cd02440">
    <property type="entry name" value="AdoMet_MTases"/>
    <property type="match status" value="1"/>
</dbReference>
<evidence type="ECO:0000256" key="5">
    <source>
        <dbReference type="ARBA" id="ARBA00047278"/>
    </source>
</evidence>
<keyword evidence="3 6" id="KW-0949">S-adenosyl-L-methionine</keyword>
<dbReference type="FunFam" id="3.40.50.150:FF:000009">
    <property type="entry name" value="23S rRNA (Uracil(1939)-C(5))-methyltransferase RlmD"/>
    <property type="match status" value="1"/>
</dbReference>
<dbReference type="EMBL" id="BMAT01004643">
    <property type="protein sequence ID" value="GFR77547.1"/>
    <property type="molecule type" value="Genomic_DNA"/>
</dbReference>
<dbReference type="Gene3D" id="3.40.50.150">
    <property type="entry name" value="Vaccinia Virus protein VP39"/>
    <property type="match status" value="1"/>
</dbReference>
<dbReference type="EC" id="2.1.1.35" evidence="4"/>
<name>A0AAV4FW01_9GAST</name>
<dbReference type="Pfam" id="PF05958">
    <property type="entry name" value="tRNA_U5-meth_tr"/>
    <property type="match status" value="1"/>
</dbReference>
<dbReference type="PROSITE" id="PS50926">
    <property type="entry name" value="TRAM"/>
    <property type="match status" value="1"/>
</dbReference>
<feature type="binding site" evidence="6">
    <location>
        <position position="350"/>
    </location>
    <ligand>
        <name>S-adenosyl-L-methionine</name>
        <dbReference type="ChEBI" id="CHEBI:59789"/>
    </ligand>
</feature>
<evidence type="ECO:0000256" key="1">
    <source>
        <dbReference type="ARBA" id="ARBA00022603"/>
    </source>
</evidence>
<keyword evidence="10" id="KW-1185">Reference proteome</keyword>
<comment type="catalytic activity">
    <reaction evidence="5">
        <text>uridine(54) in tRNA + S-adenosyl-L-methionine = 5-methyluridine(54) in tRNA + S-adenosyl-L-homocysteine + H(+)</text>
        <dbReference type="Rhea" id="RHEA:42712"/>
        <dbReference type="Rhea" id="RHEA-COMP:10167"/>
        <dbReference type="Rhea" id="RHEA-COMP:10193"/>
        <dbReference type="ChEBI" id="CHEBI:15378"/>
        <dbReference type="ChEBI" id="CHEBI:57856"/>
        <dbReference type="ChEBI" id="CHEBI:59789"/>
        <dbReference type="ChEBI" id="CHEBI:65315"/>
        <dbReference type="ChEBI" id="CHEBI:74447"/>
        <dbReference type="EC" id="2.1.1.35"/>
    </reaction>
    <physiologicalReaction direction="left-to-right" evidence="5">
        <dbReference type="Rhea" id="RHEA:42713"/>
    </physiologicalReaction>
</comment>
<evidence type="ECO:0000256" key="2">
    <source>
        <dbReference type="ARBA" id="ARBA00022679"/>
    </source>
</evidence>
<dbReference type="NCBIfam" id="TIGR00479">
    <property type="entry name" value="rumA"/>
    <property type="match status" value="1"/>
</dbReference>
<dbReference type="PROSITE" id="PS01230">
    <property type="entry name" value="TRMA_1"/>
    <property type="match status" value="1"/>
</dbReference>
<dbReference type="GO" id="GO:0070041">
    <property type="term" value="F:rRNA (uridine-C5-)-methyltransferase activity"/>
    <property type="evidence" value="ECO:0007669"/>
    <property type="project" value="TreeGrafter"/>
</dbReference>
<feature type="binding site" evidence="6">
    <location>
        <position position="398"/>
    </location>
    <ligand>
        <name>S-adenosyl-L-methionine</name>
        <dbReference type="ChEBI" id="CHEBI:59789"/>
    </ligand>
</feature>
<dbReference type="InterPro" id="IPR029063">
    <property type="entry name" value="SAM-dependent_MTases_sf"/>
</dbReference>
<dbReference type="Proteomes" id="UP000762676">
    <property type="component" value="Unassembled WGS sequence"/>
</dbReference>
<keyword evidence="1 6" id="KW-0489">Methyltransferase</keyword>
<keyword evidence="2 6" id="KW-0808">Transferase</keyword>
<dbReference type="SUPFAM" id="SSF53335">
    <property type="entry name" value="S-adenosyl-L-methionine-dependent methyltransferases"/>
    <property type="match status" value="1"/>
</dbReference>
<reference evidence="9 10" key="1">
    <citation type="journal article" date="2021" name="Elife">
        <title>Chloroplast acquisition without the gene transfer in kleptoplastic sea slugs, Plakobranchus ocellatus.</title>
        <authorList>
            <person name="Maeda T."/>
            <person name="Takahashi S."/>
            <person name="Yoshida T."/>
            <person name="Shimamura S."/>
            <person name="Takaki Y."/>
            <person name="Nagai Y."/>
            <person name="Toyoda A."/>
            <person name="Suzuki Y."/>
            <person name="Arimoto A."/>
            <person name="Ishii H."/>
            <person name="Satoh N."/>
            <person name="Nishiyama T."/>
            <person name="Hasebe M."/>
            <person name="Maruyama T."/>
            <person name="Minagawa J."/>
            <person name="Obokata J."/>
            <person name="Shigenobu S."/>
        </authorList>
    </citation>
    <scope>NUCLEOTIDE SEQUENCE [LARGE SCALE GENOMIC DNA]</scope>
</reference>
<dbReference type="InterPro" id="IPR010280">
    <property type="entry name" value="U5_MeTrfase_fam"/>
</dbReference>
<feature type="active site" description="Nucleophile" evidence="6">
    <location>
        <position position="425"/>
    </location>
</feature>
<proteinExistence type="inferred from homology"/>
<comment type="caution">
    <text evidence="9">The sequence shown here is derived from an EMBL/GenBank/DDBJ whole genome shotgun (WGS) entry which is preliminary data.</text>
</comment>
<evidence type="ECO:0000256" key="6">
    <source>
        <dbReference type="PROSITE-ProRule" id="PRU01024"/>
    </source>
</evidence>
<dbReference type="Gene3D" id="2.40.50.1070">
    <property type="match status" value="1"/>
</dbReference>
<dbReference type="InterPro" id="IPR030391">
    <property type="entry name" value="MeTrfase_TrmA_CS"/>
</dbReference>
<feature type="active site" evidence="7">
    <location>
        <position position="425"/>
    </location>
</feature>
<feature type="domain" description="TRAM" evidence="8">
    <location>
        <begin position="1"/>
        <end position="63"/>
    </location>
</feature>
<sequence>MGRNRTPQYLDNIQIIDAGAKGKSIAKTNDGQVILVSYGVPGDTVELLLTKKRRHFREGIITKVYNPSKDRILPKCEHFGTCGGCKWQQMDYQKQLFYKQKEVATNLKRIGKVEPPSRPIIGSEAPFHYRNKMEFSFSNNRWLSKQELMSKVQITQRNALGFHVSGMWDKVLDIENCHLHTSLSNDILKAVKTFTLEHKMSFFDYKNKCGLLRNLMIRTNTKDQAMVLIQFHDDDKEKREKLLTHLQDRFPNIHSLLYAINRKNNDSIYDLDIEVFAGKDFILEYLNGYKFKINAKSFFQTNTKQAGVLYKTIADFASLSGEETLYDLYSGTGSIAISLAKQGKKIIGIETVKEAVTNARENADINNIDNVSFLLGDVKNMLSQSLVETSPPDIIITDPPREGIHKDVVKRCLEILPKKIVYVSCNAATQARDIQLLLGAYSLEKSQAVDMFPHTHHIENIALLSKK</sequence>
<dbReference type="PROSITE" id="PS01231">
    <property type="entry name" value="TRMA_2"/>
    <property type="match status" value="1"/>
</dbReference>
<protein>
    <recommendedName>
        <fullName evidence="4">tRNA (uracil(54)-C(5))-methyltransferase</fullName>
        <ecNumber evidence="4">2.1.1.35</ecNumber>
    </recommendedName>
</protein>
<dbReference type="PANTHER" id="PTHR11061">
    <property type="entry name" value="RNA M5U METHYLTRANSFERASE"/>
    <property type="match status" value="1"/>
</dbReference>
<evidence type="ECO:0000313" key="9">
    <source>
        <dbReference type="EMBL" id="GFR77547.1"/>
    </source>
</evidence>
<dbReference type="SUPFAM" id="SSF50249">
    <property type="entry name" value="Nucleic acid-binding proteins"/>
    <property type="match status" value="1"/>
</dbReference>
<dbReference type="PROSITE" id="PS51687">
    <property type="entry name" value="SAM_MT_RNA_M5U"/>
    <property type="match status" value="1"/>
</dbReference>
<evidence type="ECO:0000313" key="10">
    <source>
        <dbReference type="Proteomes" id="UP000762676"/>
    </source>
</evidence>
<dbReference type="Gene3D" id="2.40.50.140">
    <property type="entry name" value="Nucleic acid-binding proteins"/>
    <property type="match status" value="1"/>
</dbReference>
<evidence type="ECO:0000259" key="8">
    <source>
        <dbReference type="PROSITE" id="PS50926"/>
    </source>
</evidence>
<feature type="binding site" evidence="6">
    <location>
        <position position="300"/>
    </location>
    <ligand>
        <name>S-adenosyl-L-methionine</name>
        <dbReference type="ChEBI" id="CHEBI:59789"/>
    </ligand>
</feature>
<evidence type="ECO:0000256" key="4">
    <source>
        <dbReference type="ARBA" id="ARBA00033763"/>
    </source>
</evidence>
<dbReference type="InterPro" id="IPR012340">
    <property type="entry name" value="NA-bd_OB-fold"/>
</dbReference>